<protein>
    <recommendedName>
        <fullName evidence="4">Non-classical export protein 1</fullName>
    </recommendedName>
</protein>
<feature type="transmembrane region" description="Helical" evidence="1">
    <location>
        <begin position="12"/>
        <end position="29"/>
    </location>
</feature>
<keyword evidence="1" id="KW-0472">Membrane</keyword>
<keyword evidence="1" id="KW-0812">Transmembrane</keyword>
<dbReference type="InterPro" id="IPR024242">
    <property type="entry name" value="NCE101"/>
</dbReference>
<dbReference type="AlphaFoldDB" id="A0A167S0N2"/>
<evidence type="ECO:0000313" key="3">
    <source>
        <dbReference type="Proteomes" id="UP000076738"/>
    </source>
</evidence>
<accession>A0A167S0N2</accession>
<dbReference type="Proteomes" id="UP000076738">
    <property type="component" value="Unassembled WGS sequence"/>
</dbReference>
<dbReference type="STRING" id="1330018.A0A167S0N2"/>
<keyword evidence="3" id="KW-1185">Reference proteome</keyword>
<proteinExistence type="predicted"/>
<organism evidence="2 3">
    <name type="scientific">Calocera viscosa (strain TUFC12733)</name>
    <dbReference type="NCBI Taxonomy" id="1330018"/>
    <lineage>
        <taxon>Eukaryota</taxon>
        <taxon>Fungi</taxon>
        <taxon>Dikarya</taxon>
        <taxon>Basidiomycota</taxon>
        <taxon>Agaricomycotina</taxon>
        <taxon>Dacrymycetes</taxon>
        <taxon>Dacrymycetales</taxon>
        <taxon>Dacrymycetaceae</taxon>
        <taxon>Calocera</taxon>
    </lineage>
</organism>
<evidence type="ECO:0000313" key="2">
    <source>
        <dbReference type="EMBL" id="KZP01465.1"/>
    </source>
</evidence>
<evidence type="ECO:0000256" key="1">
    <source>
        <dbReference type="SAM" id="Phobius"/>
    </source>
</evidence>
<dbReference type="OrthoDB" id="2155101at2759"/>
<dbReference type="PANTHER" id="PTHR28011">
    <property type="entry name" value="NON-CLASSICAL EXPORT PROTEIN 1"/>
    <property type="match status" value="1"/>
</dbReference>
<dbReference type="GO" id="GO:0009306">
    <property type="term" value="P:protein secretion"/>
    <property type="evidence" value="ECO:0007669"/>
    <property type="project" value="InterPro"/>
</dbReference>
<dbReference type="Pfam" id="PF11654">
    <property type="entry name" value="NCE101"/>
    <property type="match status" value="1"/>
</dbReference>
<sequence length="87" mass="9927">MSIPSYYLLGKYIDPFVGVFAGVVAYYLWENHPRTAPPQGSHLVDLLKWKFADKRVEQAKPDWNRIKADLDQMQREVSGTDGASSKK</sequence>
<reference evidence="2 3" key="1">
    <citation type="journal article" date="2016" name="Mol. Biol. Evol.">
        <title>Comparative Genomics of Early-Diverging Mushroom-Forming Fungi Provides Insights into the Origins of Lignocellulose Decay Capabilities.</title>
        <authorList>
            <person name="Nagy L.G."/>
            <person name="Riley R."/>
            <person name="Tritt A."/>
            <person name="Adam C."/>
            <person name="Daum C."/>
            <person name="Floudas D."/>
            <person name="Sun H."/>
            <person name="Yadav J.S."/>
            <person name="Pangilinan J."/>
            <person name="Larsson K.H."/>
            <person name="Matsuura K."/>
            <person name="Barry K."/>
            <person name="Labutti K."/>
            <person name="Kuo R."/>
            <person name="Ohm R.A."/>
            <person name="Bhattacharya S.S."/>
            <person name="Shirouzu T."/>
            <person name="Yoshinaga Y."/>
            <person name="Martin F.M."/>
            <person name="Grigoriev I.V."/>
            <person name="Hibbett D.S."/>
        </authorList>
    </citation>
    <scope>NUCLEOTIDE SEQUENCE [LARGE SCALE GENOMIC DNA]</scope>
    <source>
        <strain evidence="2 3">TUFC12733</strain>
    </source>
</reference>
<keyword evidence="1" id="KW-1133">Transmembrane helix</keyword>
<dbReference type="PANTHER" id="PTHR28011:SF1">
    <property type="entry name" value="NON-CLASSICAL EXPORT PROTEIN 1"/>
    <property type="match status" value="1"/>
</dbReference>
<name>A0A167S0N2_CALVF</name>
<evidence type="ECO:0008006" key="4">
    <source>
        <dbReference type="Google" id="ProtNLM"/>
    </source>
</evidence>
<dbReference type="EMBL" id="KV417266">
    <property type="protein sequence ID" value="KZP01465.1"/>
    <property type="molecule type" value="Genomic_DNA"/>
</dbReference>
<gene>
    <name evidence="2" type="ORF">CALVIDRAFT_532233</name>
</gene>